<dbReference type="NCBIfam" id="NF033902">
    <property type="entry name" value="iso_D2_wall_anc"/>
    <property type="match status" value="1"/>
</dbReference>
<dbReference type="Proteomes" id="UP001597249">
    <property type="component" value="Unassembled WGS sequence"/>
</dbReference>
<dbReference type="Pfam" id="PF17802">
    <property type="entry name" value="SpaA"/>
    <property type="match status" value="1"/>
</dbReference>
<sequence>MTKATKLTRFTMAGLMVCSMALTTMTTVAATSPNVTTAAKAKTDNKLPETVTVNVHKLSFLDADSTPQQNTGAQMTFEGSKPVPGVQFDLYNIRGLVDSMVPDMMEKDESLTLTEAIKKATTQISHEWSQNKGTWIGAGAVKGDSVITGNDGVAKFNNVVTKTGDKYQIYLAEEVRSETLGNSNMFMSLPLVFGMPITDDDGKYFEDIHLYAKNSAIEKQITNTKDENSSDEKVYNFEVGEEISYDARVNIPGNIKDKKANGEYLYNKLNIKDQMTEVGTTLKGIDKIEADGEDVTQLFTDLAQRTIISGDANSKAGFTYNIDFATANQDKLTELLNAIAGTQVKFTYTVVINEYAVPTQDIGNEFGVTLGDESIVAKAKEVETGGYRFTKVDSNDDDIKLAGATFKVSRQRGDITEYAEFDGKATLKNVDGVYATDDIVWNETGTTFETGSSVGNEGNLQFSGLETGAYQLHEIKAPDGYAKSDTPLDFSITQGADGKLELNTDNNLYAEVENTPIDGVLPITGSMGIVAFLIVGTAAMGTAVMIKKRRA</sequence>
<dbReference type="InterPro" id="IPR048052">
    <property type="entry name" value="FM1-like"/>
</dbReference>
<dbReference type="InterPro" id="IPR032364">
    <property type="entry name" value="GramPos_pilinD1_N"/>
</dbReference>
<keyword evidence="1" id="KW-1133">Transmembrane helix</keyword>
<evidence type="ECO:0000313" key="6">
    <source>
        <dbReference type="Proteomes" id="UP001597249"/>
    </source>
</evidence>
<dbReference type="InterPro" id="IPR013783">
    <property type="entry name" value="Ig-like_fold"/>
</dbReference>
<feature type="domain" description="Gram-positive pilin subunit D1 N-terminal" evidence="3">
    <location>
        <begin position="49"/>
        <end position="215"/>
    </location>
</feature>
<evidence type="ECO:0000259" key="4">
    <source>
        <dbReference type="Pfam" id="PF17802"/>
    </source>
</evidence>
<comment type="caution">
    <text evidence="5">The sequence shown here is derived from an EMBL/GenBank/DDBJ whole genome shotgun (WGS) entry which is preliminary data.</text>
</comment>
<keyword evidence="1" id="KW-0812">Transmembrane</keyword>
<dbReference type="InterPro" id="IPR041033">
    <property type="entry name" value="SpaA_PFL_dom_1"/>
</dbReference>
<evidence type="ECO:0000256" key="2">
    <source>
        <dbReference type="SAM" id="SignalP"/>
    </source>
</evidence>
<evidence type="ECO:0000313" key="5">
    <source>
        <dbReference type="EMBL" id="MFD1393122.1"/>
    </source>
</evidence>
<feature type="domain" description="SpaA-like prealbumin fold" evidence="4">
    <location>
        <begin position="387"/>
        <end position="503"/>
    </location>
</feature>
<name>A0ABW4B7W3_9LACO</name>
<dbReference type="EMBL" id="JBHTMO010000015">
    <property type="protein sequence ID" value="MFD1393122.1"/>
    <property type="molecule type" value="Genomic_DNA"/>
</dbReference>
<evidence type="ECO:0000259" key="3">
    <source>
        <dbReference type="Pfam" id="PF16555"/>
    </source>
</evidence>
<organism evidence="5 6">
    <name type="scientific">Lacticaseibacillus jixianensis</name>
    <dbReference type="NCBI Taxonomy" id="2486012"/>
    <lineage>
        <taxon>Bacteria</taxon>
        <taxon>Bacillati</taxon>
        <taxon>Bacillota</taxon>
        <taxon>Bacilli</taxon>
        <taxon>Lactobacillales</taxon>
        <taxon>Lactobacillaceae</taxon>
        <taxon>Lacticaseibacillus</taxon>
    </lineage>
</organism>
<dbReference type="Pfam" id="PF16555">
    <property type="entry name" value="GramPos_pilinD1"/>
    <property type="match status" value="1"/>
</dbReference>
<protein>
    <submittedName>
        <fullName evidence="5">SpaH/EbpB family LPXTG-anchored major pilin</fullName>
    </submittedName>
</protein>
<keyword evidence="2" id="KW-0732">Signal</keyword>
<dbReference type="InterPro" id="IPR026466">
    <property type="entry name" value="Fim_isopep_form_D2_dom"/>
</dbReference>
<dbReference type="NCBIfam" id="TIGR04226">
    <property type="entry name" value="RrgB_K2N_iso_D2"/>
    <property type="match status" value="1"/>
</dbReference>
<feature type="transmembrane region" description="Helical" evidence="1">
    <location>
        <begin position="523"/>
        <end position="546"/>
    </location>
</feature>
<evidence type="ECO:0000256" key="1">
    <source>
        <dbReference type="SAM" id="Phobius"/>
    </source>
</evidence>
<accession>A0ABW4B7W3</accession>
<dbReference type="Gene3D" id="2.60.40.740">
    <property type="match status" value="1"/>
</dbReference>
<proteinExistence type="predicted"/>
<gene>
    <name evidence="5" type="ORF">ACFQ3L_05880</name>
</gene>
<dbReference type="Gene3D" id="2.60.40.10">
    <property type="entry name" value="Immunoglobulins"/>
    <property type="match status" value="2"/>
</dbReference>
<reference evidence="6" key="1">
    <citation type="journal article" date="2019" name="Int. J. Syst. Evol. Microbiol.">
        <title>The Global Catalogue of Microorganisms (GCM) 10K type strain sequencing project: providing services to taxonomists for standard genome sequencing and annotation.</title>
        <authorList>
            <consortium name="The Broad Institute Genomics Platform"/>
            <consortium name="The Broad Institute Genome Sequencing Center for Infectious Disease"/>
            <person name="Wu L."/>
            <person name="Ma J."/>
        </authorList>
    </citation>
    <scope>NUCLEOTIDE SEQUENCE [LARGE SCALE GENOMIC DNA]</scope>
    <source>
        <strain evidence="6">CCM 8911</strain>
    </source>
</reference>
<feature type="signal peptide" evidence="2">
    <location>
        <begin position="1"/>
        <end position="30"/>
    </location>
</feature>
<keyword evidence="1" id="KW-0472">Membrane</keyword>
<keyword evidence="6" id="KW-1185">Reference proteome</keyword>
<feature type="chain" id="PRO_5047502096" evidence="2">
    <location>
        <begin position="31"/>
        <end position="551"/>
    </location>
</feature>
<dbReference type="RefSeq" id="WP_125585098.1">
    <property type="nucleotide sequence ID" value="NZ_JBHTMO010000015.1"/>
</dbReference>